<dbReference type="RefSeq" id="WP_185271387.1">
    <property type="nucleotide sequence ID" value="NZ_CP055156.1"/>
</dbReference>
<evidence type="ECO:0000313" key="2">
    <source>
        <dbReference type="EMBL" id="QNF34893.1"/>
    </source>
</evidence>
<name>A0A7G7GCK9_9BACT</name>
<sequence length="907" mass="103770">MPKRYYAYLLGLVLLASAGLYGYYKWQKAQEKVNLWTLVPDDAVFVAETKRTNRFLQQLKNTGVYDNFSRLPFFTSLQENIALLDSAATRRLTLREFLSRKRIITSLHVTSKTDFDLVLYLPISTVSEHRYVRNVIDNITKSNLLSSEEQDYQGYSITSVRNNRSQGTFYFFTYRNNLIISPTVSLLHQVIRKINRTNLQSPIQEYTKVNFFKNRTNLGALFINYRYLPPFLALLLKPEVYPEVEFFSSLCRSSLLNFQVDNQKFTLNGMSLPETLPGSLYQQFINKTTRPSHLYPLVPERTAIFIHFEEAQFTTWHHNGQATAEAIPSPAVPLVDSLRGSFKQELAICYLAAANENSTPDKVVLAYTPQPDKIRNFIQELNQVTLMGNAARRAGRYQIQEVGVPELPQKLFGKGFWGFTKTFVAQADSFLLFAPSEEVLRGYLQNIRDKKVWANNTGHQSFIQQSLPQANASLYVNTNYAWNILNRYLLEDKKLGLLRYERFFKNFGQISLQYLADKQQLTTRFLLQHQPQTKAPQQLKQIFQQEQEIAFAAPLVSGPALFTGTSSTRNKILVQDSAQVLYQIADDGKVVWADSLDSKITSPIYPVTLGAGSQPKYVFSTRNHIYCLNQEGNDVENFPFNLSDSTTIQNLTVIKPGGANNLNFLVNDVQGNVYLYDQQGNLLPGWEPKEMPGKLAMAPYYLQIKGREVFILILENGYTYAVDRNGANYPGFPINLKGRFSEPLIAQPGSSFRNTRFVSLTQDGELITFNLAGEIEKRLAFARPSRRTTFHLIPENSGKSFLIARQDLGRVTLYDAEQKLIMEKNFVTSAPKLIQYFYFDPANIIYAITEKGPEKTYFYDINIKLIGTGPVTNQWPIQLDYNSMLQQFQLYLSHDNTLQKIIFSTQP</sequence>
<proteinExistence type="predicted"/>
<dbReference type="Gene3D" id="2.130.10.10">
    <property type="entry name" value="YVTN repeat-like/Quinoprotein amine dehydrogenase"/>
    <property type="match status" value="1"/>
</dbReference>
<feature type="transmembrane region" description="Helical" evidence="1">
    <location>
        <begin position="5"/>
        <end position="24"/>
    </location>
</feature>
<dbReference type="KEGG" id="aswu:HUW51_20000"/>
<reference evidence="2 3" key="1">
    <citation type="journal article" date="2018" name="Int. J. Syst. Evol. Microbiol.">
        <title>Adhaeribacter swui sp. nov., isolated from wet mud.</title>
        <authorList>
            <person name="Kim D.U."/>
            <person name="Kim K.W."/>
            <person name="Kang M.S."/>
            <person name="Kim J.Y."/>
            <person name="Jang J.H."/>
            <person name="Kim M.K."/>
        </authorList>
    </citation>
    <scope>NUCLEOTIDE SEQUENCE [LARGE SCALE GENOMIC DNA]</scope>
    <source>
        <strain evidence="2 3">KCTC 52873</strain>
    </source>
</reference>
<dbReference type="Proteomes" id="UP000515237">
    <property type="component" value="Chromosome"/>
</dbReference>
<gene>
    <name evidence="2" type="ORF">HUW51_20000</name>
</gene>
<keyword evidence="1" id="KW-0472">Membrane</keyword>
<accession>A0A7G7GCK9</accession>
<keyword evidence="1" id="KW-0812">Transmembrane</keyword>
<keyword evidence="3" id="KW-1185">Reference proteome</keyword>
<evidence type="ECO:0000313" key="3">
    <source>
        <dbReference type="Proteomes" id="UP000515237"/>
    </source>
</evidence>
<organism evidence="2 3">
    <name type="scientific">Adhaeribacter swui</name>
    <dbReference type="NCBI Taxonomy" id="2086471"/>
    <lineage>
        <taxon>Bacteria</taxon>
        <taxon>Pseudomonadati</taxon>
        <taxon>Bacteroidota</taxon>
        <taxon>Cytophagia</taxon>
        <taxon>Cytophagales</taxon>
        <taxon>Hymenobacteraceae</taxon>
        <taxon>Adhaeribacter</taxon>
    </lineage>
</organism>
<keyword evidence="1" id="KW-1133">Transmembrane helix</keyword>
<evidence type="ECO:0000256" key="1">
    <source>
        <dbReference type="SAM" id="Phobius"/>
    </source>
</evidence>
<dbReference type="EMBL" id="CP055156">
    <property type="protein sequence ID" value="QNF34893.1"/>
    <property type="molecule type" value="Genomic_DNA"/>
</dbReference>
<dbReference type="InterPro" id="IPR015943">
    <property type="entry name" value="WD40/YVTN_repeat-like_dom_sf"/>
</dbReference>
<protein>
    <submittedName>
        <fullName evidence="2">Uncharacterized protein</fullName>
    </submittedName>
</protein>
<dbReference type="AlphaFoldDB" id="A0A7G7GCK9"/>